<keyword evidence="1" id="KW-0812">Transmembrane</keyword>
<feature type="transmembrane region" description="Helical" evidence="1">
    <location>
        <begin position="99"/>
        <end position="121"/>
    </location>
</feature>
<keyword evidence="1" id="KW-1133">Transmembrane helix</keyword>
<protein>
    <submittedName>
        <fullName evidence="2">Uncharacterized protein</fullName>
    </submittedName>
</protein>
<keyword evidence="1" id="KW-0472">Membrane</keyword>
<evidence type="ECO:0000256" key="1">
    <source>
        <dbReference type="SAM" id="Phobius"/>
    </source>
</evidence>
<reference evidence="2" key="1">
    <citation type="submission" date="2018-04" db="EMBL/GenBank/DDBJ databases">
        <title>Transcriptome assembly of Sipha flava.</title>
        <authorList>
            <person name="Scully E.D."/>
            <person name="Geib S.M."/>
            <person name="Palmer N.A."/>
            <person name="Koch K."/>
            <person name="Bradshaw J."/>
            <person name="Heng-Moss T."/>
            <person name="Sarath G."/>
        </authorList>
    </citation>
    <scope>NUCLEOTIDE SEQUENCE</scope>
</reference>
<organism evidence="2">
    <name type="scientific">Sipha flava</name>
    <name type="common">yellow sugarcane aphid</name>
    <dbReference type="NCBI Taxonomy" id="143950"/>
    <lineage>
        <taxon>Eukaryota</taxon>
        <taxon>Metazoa</taxon>
        <taxon>Ecdysozoa</taxon>
        <taxon>Arthropoda</taxon>
        <taxon>Hexapoda</taxon>
        <taxon>Insecta</taxon>
        <taxon>Pterygota</taxon>
        <taxon>Neoptera</taxon>
        <taxon>Paraneoptera</taxon>
        <taxon>Hemiptera</taxon>
        <taxon>Sternorrhyncha</taxon>
        <taxon>Aphidomorpha</taxon>
        <taxon>Aphidoidea</taxon>
        <taxon>Aphididae</taxon>
        <taxon>Sipha</taxon>
    </lineage>
</organism>
<dbReference type="EMBL" id="GGMS01007580">
    <property type="protein sequence ID" value="MBY76783.1"/>
    <property type="molecule type" value="Transcribed_RNA"/>
</dbReference>
<accession>A0A2S2QGG6</accession>
<name>A0A2S2QGG6_9HEMI</name>
<sequence length="237" mass="27469">MTEHYYDAERAENVRFAESYTYHNNTTTIAARVYARYFYFPSGRDVNTKLTLRDSVDFCLIRFIFNFYFFPIGMIYTTYESCSMGIKKTNAVDVARPFLFIVIIFTYGDDDNNIILLYYVVRLTRLIKSSETPVDAKRFITAYKYFIITMTRVNNVYIPVPCTSHASSIGSMSSCFLLVSVTRVDPAEFNFGRFSTTESTPLPTYTSLPHTSGNCHLLRKYNVIMTNEQNYRNIKPS</sequence>
<proteinExistence type="predicted"/>
<gene>
    <name evidence="2" type="ORF">g.117208</name>
</gene>
<dbReference type="AlphaFoldDB" id="A0A2S2QGG6"/>
<evidence type="ECO:0000313" key="2">
    <source>
        <dbReference type="EMBL" id="MBY76783.1"/>
    </source>
</evidence>
<feature type="transmembrane region" description="Helical" evidence="1">
    <location>
        <begin position="59"/>
        <end position="79"/>
    </location>
</feature>